<evidence type="ECO:0000259" key="1">
    <source>
        <dbReference type="Pfam" id="PF07969"/>
    </source>
</evidence>
<evidence type="ECO:0000313" key="2">
    <source>
        <dbReference type="EMBL" id="NBI34353.1"/>
    </source>
</evidence>
<dbReference type="SUPFAM" id="SSF51556">
    <property type="entry name" value="Metallo-dependent hydrolases"/>
    <property type="match status" value="1"/>
</dbReference>
<dbReference type="PANTHER" id="PTHR22642">
    <property type="entry name" value="IMIDAZOLONEPROPIONASE"/>
    <property type="match status" value="1"/>
</dbReference>
<dbReference type="AlphaFoldDB" id="A0A7C9KAR0"/>
<dbReference type="Pfam" id="PF07969">
    <property type="entry name" value="Amidohydro_3"/>
    <property type="match status" value="1"/>
</dbReference>
<dbReference type="Gene3D" id="2.30.40.10">
    <property type="entry name" value="Urease, subunit C, domain 1"/>
    <property type="match status" value="1"/>
</dbReference>
<reference evidence="2" key="1">
    <citation type="submission" date="2018-08" db="EMBL/GenBank/DDBJ databases">
        <title>Murine metabolic-syndrome-specific gut microbial biobank.</title>
        <authorList>
            <person name="Liu C."/>
        </authorList>
    </citation>
    <scope>NUCLEOTIDE SEQUENCE [LARGE SCALE GENOMIC DNA]</scope>
    <source>
        <strain evidence="2">Z82</strain>
    </source>
</reference>
<dbReference type="CDD" id="cd01300">
    <property type="entry name" value="YtcJ_like"/>
    <property type="match status" value="1"/>
</dbReference>
<organism evidence="2">
    <name type="scientific">Muribaculaceae bacterium Z82</name>
    <dbReference type="NCBI Taxonomy" id="2304548"/>
    <lineage>
        <taxon>Bacteria</taxon>
        <taxon>Pseudomonadati</taxon>
        <taxon>Bacteroidota</taxon>
        <taxon>Bacteroidia</taxon>
        <taxon>Bacteroidales</taxon>
        <taxon>Muribaculaceae</taxon>
    </lineage>
</organism>
<dbReference type="Gene3D" id="3.10.310.70">
    <property type="match status" value="1"/>
</dbReference>
<accession>A0A7C9KAR0</accession>
<dbReference type="EMBL" id="QWKH01000024">
    <property type="protein sequence ID" value="NBI34353.1"/>
    <property type="molecule type" value="Genomic_DNA"/>
</dbReference>
<protein>
    <submittedName>
        <fullName evidence="2">Amidohydrolase</fullName>
    </submittedName>
</protein>
<dbReference type="InterPro" id="IPR013108">
    <property type="entry name" value="Amidohydro_3"/>
</dbReference>
<dbReference type="GO" id="GO:0016810">
    <property type="term" value="F:hydrolase activity, acting on carbon-nitrogen (but not peptide) bonds"/>
    <property type="evidence" value="ECO:0007669"/>
    <property type="project" value="InterPro"/>
</dbReference>
<name>A0A7C9KAR0_9BACT</name>
<keyword evidence="2" id="KW-0378">Hydrolase</keyword>
<gene>
    <name evidence="2" type="ORF">D1639_04770</name>
</gene>
<sequence length="550" mass="59781">MTFDRILLSNATFTGLDDDAAAAAVALSGDRIAAVGPLDQVLAQADDPDEAARRIEDLGDAFLCPGFHDSHMHVFHSALYSSPLACTFMGRSEQDCVERLRAFAETRPSGWLLAQGWREYRWDPPRLPDKRSLDAAFPRRPVALYSGDAHSLWLNSCALEELGLTDGSLPPAGGVYDRDGQGHLTGIVREAAAMELMPRITASFTDEELDDAYASLFRTLAARGITGLCDLSLMAGPGLDFVRDDIYERLLGSGRMTARVTLFPTLTDDQGRYDGLERRLRDPMLSVGGFKQFFDGVSSQHTAWIHDPYSNATAPGERGRPTIEPAVMRRYVMEAARRGRAVRIHAIGDEAIHQALDIFQEARGRFGPLPGAKRHCIEHLENFQPADMRRLAKLDVVAAVQPPHITLDPGGPERDLGVARARYMWPFATLLGLGATLAFGTDSPVVDPSPAAVLYCAVARQDPSTGEPVGGWQPQERIGRVQALSAYTRGSALAAGRGDELGLIAPGMLADLVAIDRSLLSCTDDELLDFQVLETIVGGKTVYRRDGDAS</sequence>
<dbReference type="SUPFAM" id="SSF51338">
    <property type="entry name" value="Composite domain of metallo-dependent hydrolases"/>
    <property type="match status" value="1"/>
</dbReference>
<dbReference type="InterPro" id="IPR032466">
    <property type="entry name" value="Metal_Hydrolase"/>
</dbReference>
<proteinExistence type="predicted"/>
<dbReference type="InterPro" id="IPR011059">
    <property type="entry name" value="Metal-dep_hydrolase_composite"/>
</dbReference>
<feature type="domain" description="Amidohydrolase 3" evidence="1">
    <location>
        <begin position="55"/>
        <end position="543"/>
    </location>
</feature>
<dbReference type="InterPro" id="IPR033932">
    <property type="entry name" value="YtcJ-like"/>
</dbReference>
<dbReference type="Gene3D" id="3.20.20.140">
    <property type="entry name" value="Metal-dependent hydrolases"/>
    <property type="match status" value="1"/>
</dbReference>
<comment type="caution">
    <text evidence="2">The sequence shown here is derived from an EMBL/GenBank/DDBJ whole genome shotgun (WGS) entry which is preliminary data.</text>
</comment>
<dbReference type="PANTHER" id="PTHR22642:SF2">
    <property type="entry name" value="PROTEIN LONG AFTER FAR-RED 3"/>
    <property type="match status" value="1"/>
</dbReference>